<dbReference type="InterPro" id="IPR052039">
    <property type="entry name" value="Caspase-related_regulators"/>
</dbReference>
<dbReference type="PANTHER" id="PTHR22576">
    <property type="entry name" value="MUCOSA ASSOCIATED LYMPHOID TISSUE LYMPHOMA TRANSLOCATION PROTEIN 1/PARACASPASE"/>
    <property type="match status" value="1"/>
</dbReference>
<dbReference type="Gene3D" id="3.40.50.1460">
    <property type="match status" value="1"/>
</dbReference>
<accession>A0ABX2CKU6</accession>
<evidence type="ECO:0000256" key="1">
    <source>
        <dbReference type="SAM" id="MobiDB-lite"/>
    </source>
</evidence>
<evidence type="ECO:0000313" key="4">
    <source>
        <dbReference type="Proteomes" id="UP000886476"/>
    </source>
</evidence>
<organism evidence="3 4">
    <name type="scientific">Bradyrhizobium aeschynomenes</name>
    <dbReference type="NCBI Taxonomy" id="2734909"/>
    <lineage>
        <taxon>Bacteria</taxon>
        <taxon>Pseudomonadati</taxon>
        <taxon>Pseudomonadota</taxon>
        <taxon>Alphaproteobacteria</taxon>
        <taxon>Hyphomicrobiales</taxon>
        <taxon>Nitrobacteraceae</taxon>
        <taxon>Bradyrhizobium</taxon>
    </lineage>
</organism>
<keyword evidence="4" id="KW-1185">Reference proteome</keyword>
<sequence>MRRGIRRVGRRWSAAILVVIMVTMAMLTTAGPAAADKRVALVIGNSIHERAPLLDEPAADARLVADRLAQLGFALSGGAAQIDLDKKGFDRALAEFKGRIADADLALIYYAGYGLNLNGTNYLVPVDAAPTKAADLDTELRDLSGILSELNGSARRQNVVILDAFRSNPFAPRGIAGLAAGLVPVGVPARTVMSFAAQTGTVGQRGGDGHGAFAAALAESLQQPGRRLIEIFNQTNAAVERTTNGAQQPLVMFTLVDGGAPLTPAAPKPAQAGGPVVSQSAPPPASPVASSAAQDARTPGLAVLYDEDPSDPQGRRYSGSVTWRTETIKSPQSGRPMPVIRAEIDIPDRKLKVSLQLRRNDDPALPASHVAELTFRPAADFVGGGISNVPGILMKTEEKARGTPIAGLAVKITEGSFLVGFSNVEADRTRNQQLLASREWFDIPVVYASQRRGILAIGKGPSGDRVFTDVLAAWEKS</sequence>
<dbReference type="SUPFAM" id="SSF52129">
    <property type="entry name" value="Caspase-like"/>
    <property type="match status" value="1"/>
</dbReference>
<feature type="compositionally biased region" description="Low complexity" evidence="1">
    <location>
        <begin position="268"/>
        <end position="280"/>
    </location>
</feature>
<reference evidence="3" key="1">
    <citation type="submission" date="2020-05" db="EMBL/GenBank/DDBJ databases">
        <title>Nod-independent and nitrogen-fixing Bradyrhizobium aeschynomene sp. nov. isolated from nodules of Aeschynomene indica.</title>
        <authorList>
            <person name="Zhang Z."/>
        </authorList>
    </citation>
    <scope>NUCLEOTIDE SEQUENCE</scope>
    <source>
        <strain evidence="3">83012</strain>
    </source>
</reference>
<dbReference type="Pfam" id="PF00656">
    <property type="entry name" value="Peptidase_C14"/>
    <property type="match status" value="1"/>
</dbReference>
<gene>
    <name evidence="3" type="ORF">HL667_23110</name>
</gene>
<protein>
    <submittedName>
        <fullName evidence="3">Caspase family protein</fullName>
    </submittedName>
</protein>
<dbReference type="InterPro" id="IPR029030">
    <property type="entry name" value="Caspase-like_dom_sf"/>
</dbReference>
<name>A0ABX2CKU6_9BRAD</name>
<proteinExistence type="predicted"/>
<dbReference type="PANTHER" id="PTHR22576:SF37">
    <property type="entry name" value="MUCOSA-ASSOCIATED LYMPHOID TISSUE LYMPHOMA TRANSLOCATION PROTEIN 1"/>
    <property type="match status" value="1"/>
</dbReference>
<dbReference type="EMBL" id="JABFDN010000008">
    <property type="protein sequence ID" value="NPU67912.1"/>
    <property type="molecule type" value="Genomic_DNA"/>
</dbReference>
<feature type="domain" description="Peptidase C14 caspase" evidence="2">
    <location>
        <begin position="37"/>
        <end position="254"/>
    </location>
</feature>
<evidence type="ECO:0000313" key="3">
    <source>
        <dbReference type="EMBL" id="NPU67912.1"/>
    </source>
</evidence>
<feature type="region of interest" description="Disordered" evidence="1">
    <location>
        <begin position="264"/>
        <end position="296"/>
    </location>
</feature>
<dbReference type="InterPro" id="IPR011600">
    <property type="entry name" value="Pept_C14_caspase"/>
</dbReference>
<dbReference type="RefSeq" id="WP_172112984.1">
    <property type="nucleotide sequence ID" value="NZ_JABFDN010000008.1"/>
</dbReference>
<evidence type="ECO:0000259" key="2">
    <source>
        <dbReference type="Pfam" id="PF00656"/>
    </source>
</evidence>
<comment type="caution">
    <text evidence="3">The sequence shown here is derived from an EMBL/GenBank/DDBJ whole genome shotgun (WGS) entry which is preliminary data.</text>
</comment>
<dbReference type="Proteomes" id="UP000886476">
    <property type="component" value="Unassembled WGS sequence"/>
</dbReference>